<gene>
    <name evidence="2" type="ORF">PCOR1329_LOCUS29804</name>
</gene>
<evidence type="ECO:0000313" key="3">
    <source>
        <dbReference type="Proteomes" id="UP001189429"/>
    </source>
</evidence>
<feature type="non-terminal residue" evidence="2">
    <location>
        <position position="220"/>
    </location>
</feature>
<organism evidence="2 3">
    <name type="scientific">Prorocentrum cordatum</name>
    <dbReference type="NCBI Taxonomy" id="2364126"/>
    <lineage>
        <taxon>Eukaryota</taxon>
        <taxon>Sar</taxon>
        <taxon>Alveolata</taxon>
        <taxon>Dinophyceae</taxon>
        <taxon>Prorocentrales</taxon>
        <taxon>Prorocentraceae</taxon>
        <taxon>Prorocentrum</taxon>
    </lineage>
</organism>
<name>A0ABN9SIJ1_9DINO</name>
<evidence type="ECO:0000256" key="1">
    <source>
        <dbReference type="SAM" id="MobiDB-lite"/>
    </source>
</evidence>
<feature type="region of interest" description="Disordered" evidence="1">
    <location>
        <begin position="192"/>
        <end position="220"/>
    </location>
</feature>
<reference evidence="2" key="1">
    <citation type="submission" date="2023-10" db="EMBL/GenBank/DDBJ databases">
        <authorList>
            <person name="Chen Y."/>
            <person name="Shah S."/>
            <person name="Dougan E. K."/>
            <person name="Thang M."/>
            <person name="Chan C."/>
        </authorList>
    </citation>
    <scope>NUCLEOTIDE SEQUENCE [LARGE SCALE GENOMIC DNA]</scope>
</reference>
<protein>
    <submittedName>
        <fullName evidence="2">Uncharacterized protein</fullName>
    </submittedName>
</protein>
<feature type="compositionally biased region" description="Low complexity" evidence="1">
    <location>
        <begin position="165"/>
        <end position="175"/>
    </location>
</feature>
<evidence type="ECO:0000313" key="2">
    <source>
        <dbReference type="EMBL" id="CAK0831503.1"/>
    </source>
</evidence>
<keyword evidence="3" id="KW-1185">Reference proteome</keyword>
<dbReference type="EMBL" id="CAUYUJ010011289">
    <property type="protein sequence ID" value="CAK0831503.1"/>
    <property type="molecule type" value="Genomic_DNA"/>
</dbReference>
<proteinExistence type="predicted"/>
<feature type="region of interest" description="Disordered" evidence="1">
    <location>
        <begin position="165"/>
        <end position="184"/>
    </location>
</feature>
<dbReference type="Proteomes" id="UP001189429">
    <property type="component" value="Unassembled WGS sequence"/>
</dbReference>
<accession>A0ABN9SIJ1</accession>
<sequence length="220" mass="23048">MAWEDMEVMRLLQQANVVWTDGEDGRKKSVVLFKLAGRRGYSPAYALLAQRALRAGDVPVAVDALCALLGHKDARLQSSDGLLDACADQLAEALRDPAHADLLAARAPELERLSKTWPALQVLLVLAAVRQGGGGGGAASALQDLAGKQAHSRALIEEIASTPAAAAGSSGSSSSRPKATVPPLIEIIDEAPSVGASAAKKTPENLARLPPKLREKLRDK</sequence>
<comment type="caution">
    <text evidence="2">The sequence shown here is derived from an EMBL/GenBank/DDBJ whole genome shotgun (WGS) entry which is preliminary data.</text>
</comment>